<sequence>MNRIILIGNGFDLAHGMLTSYRNFIDDYWKEFLKEIDNGNFHKNEFENEELIIKFFIGYDLSDIDTYKKLKDKIENYRVEKLKLSSRINFLKS</sequence>
<protein>
    <submittedName>
        <fullName evidence="1">Bacteriophage abortive infection AbiH</fullName>
    </submittedName>
</protein>
<dbReference type="Proteomes" id="UP000199274">
    <property type="component" value="Unassembled WGS sequence"/>
</dbReference>
<evidence type="ECO:0000313" key="1">
    <source>
        <dbReference type="EMBL" id="SDH99637.1"/>
    </source>
</evidence>
<name>A0A1G8GZ51_9FLAO</name>
<organism evidence="1 2">
    <name type="scientific">Flavobacterium omnivorum</name>
    <dbReference type="NCBI Taxonomy" id="178355"/>
    <lineage>
        <taxon>Bacteria</taxon>
        <taxon>Pseudomonadati</taxon>
        <taxon>Bacteroidota</taxon>
        <taxon>Flavobacteriia</taxon>
        <taxon>Flavobacteriales</taxon>
        <taxon>Flavobacteriaceae</taxon>
        <taxon>Flavobacterium</taxon>
    </lineage>
</organism>
<keyword evidence="2" id="KW-1185">Reference proteome</keyword>
<dbReference type="RefSeq" id="WP_175455495.1">
    <property type="nucleotide sequence ID" value="NZ_FNDB01000019.1"/>
</dbReference>
<reference evidence="2" key="1">
    <citation type="submission" date="2016-10" db="EMBL/GenBank/DDBJ databases">
        <authorList>
            <person name="Varghese N."/>
            <person name="Submissions S."/>
        </authorList>
    </citation>
    <scope>NUCLEOTIDE SEQUENCE [LARGE SCALE GENOMIC DNA]</scope>
    <source>
        <strain evidence="2">CGMCC 1.2747</strain>
    </source>
</reference>
<dbReference type="EMBL" id="FNDB01000019">
    <property type="protein sequence ID" value="SDH99637.1"/>
    <property type="molecule type" value="Genomic_DNA"/>
</dbReference>
<gene>
    <name evidence="1" type="ORF">SAMN04488062_11964</name>
</gene>
<dbReference type="AlphaFoldDB" id="A0A1G8GZ51"/>
<evidence type="ECO:0000313" key="2">
    <source>
        <dbReference type="Proteomes" id="UP000199274"/>
    </source>
</evidence>
<proteinExistence type="predicted"/>
<accession>A0A1G8GZ51</accession>